<evidence type="ECO:0000313" key="2">
    <source>
        <dbReference type="Proteomes" id="UP000026913"/>
    </source>
</evidence>
<dbReference type="HOGENOM" id="CLU_3315586_0_0_6"/>
<evidence type="ECO:0000313" key="1">
    <source>
        <dbReference type="EMBL" id="AHZ72586.1"/>
    </source>
</evidence>
<proteinExistence type="predicted"/>
<dbReference type="KEGG" id="pman:OU5_5507"/>
<sequence length="39" mass="4409">MYVSVAPLATTGERMFERWGAGLGKYDAKTARRFKATDR</sequence>
<organism evidence="1 2">
    <name type="scientific">Pseudomonas mandelii JR-1</name>
    <dbReference type="NCBI Taxonomy" id="1147786"/>
    <lineage>
        <taxon>Bacteria</taxon>
        <taxon>Pseudomonadati</taxon>
        <taxon>Pseudomonadota</taxon>
        <taxon>Gammaproteobacteria</taxon>
        <taxon>Pseudomonadales</taxon>
        <taxon>Pseudomonadaceae</taxon>
        <taxon>Pseudomonas</taxon>
    </lineage>
</organism>
<name>A0A024EJ02_9PSED</name>
<protein>
    <submittedName>
        <fullName evidence="1">Transaldolase B</fullName>
    </submittedName>
</protein>
<dbReference type="Proteomes" id="UP000026913">
    <property type="component" value="Chromosome"/>
</dbReference>
<gene>
    <name evidence="1" type="primary">tal</name>
    <name evidence="1" type="ORF">OU5_5507</name>
</gene>
<dbReference type="EMBL" id="CP005960">
    <property type="protein sequence ID" value="AHZ72586.1"/>
    <property type="molecule type" value="Genomic_DNA"/>
</dbReference>
<reference evidence="1 2" key="1">
    <citation type="journal article" date="2012" name="J. Bacteriol.">
        <title>Genome sequence of cold-adapted Pseudomonas mandelii strain JR-1.</title>
        <authorList>
            <person name="Jang S.H."/>
            <person name="Kim J."/>
            <person name="Kim J."/>
            <person name="Hong S."/>
            <person name="Lee C."/>
        </authorList>
    </citation>
    <scope>NUCLEOTIDE SEQUENCE [LARGE SCALE GENOMIC DNA]</scope>
    <source>
        <strain evidence="1 2">JR-1</strain>
    </source>
</reference>
<dbReference type="AlphaFoldDB" id="A0A024EJ02"/>
<accession>A0A024EJ02</accession>